<dbReference type="SUPFAM" id="SSF52374">
    <property type="entry name" value="Nucleotidylyl transferase"/>
    <property type="match status" value="1"/>
</dbReference>
<dbReference type="InterPro" id="IPR009080">
    <property type="entry name" value="tRNAsynth_Ia_anticodon-bd"/>
</dbReference>
<evidence type="ECO:0000259" key="11">
    <source>
        <dbReference type="Pfam" id="PF00133"/>
    </source>
</evidence>
<dbReference type="EC" id="6.1.1.9" evidence="10"/>
<comment type="catalytic activity">
    <reaction evidence="9 10">
        <text>tRNA(Val) + L-valine + ATP = L-valyl-tRNA(Val) + AMP + diphosphate</text>
        <dbReference type="Rhea" id="RHEA:10704"/>
        <dbReference type="Rhea" id="RHEA-COMP:9672"/>
        <dbReference type="Rhea" id="RHEA-COMP:9708"/>
        <dbReference type="ChEBI" id="CHEBI:30616"/>
        <dbReference type="ChEBI" id="CHEBI:33019"/>
        <dbReference type="ChEBI" id="CHEBI:57762"/>
        <dbReference type="ChEBI" id="CHEBI:78442"/>
        <dbReference type="ChEBI" id="CHEBI:78537"/>
        <dbReference type="ChEBI" id="CHEBI:456215"/>
        <dbReference type="EC" id="6.1.1.9"/>
    </reaction>
</comment>
<dbReference type="PANTHER" id="PTHR11946:SF93">
    <property type="entry name" value="VALINE--TRNA LIGASE, CHLOROPLASTIC_MITOCHONDRIAL 2"/>
    <property type="match status" value="1"/>
</dbReference>
<dbReference type="Pfam" id="PF00133">
    <property type="entry name" value="tRNA-synt_1"/>
    <property type="match status" value="1"/>
</dbReference>
<keyword evidence="7 10" id="KW-0648">Protein biosynthesis</keyword>
<comment type="subunit">
    <text evidence="2 10">Monomer.</text>
</comment>
<evidence type="ECO:0000259" key="12">
    <source>
        <dbReference type="Pfam" id="PF08264"/>
    </source>
</evidence>
<dbReference type="PANTHER" id="PTHR11946">
    <property type="entry name" value="VALYL-TRNA SYNTHETASES"/>
    <property type="match status" value="1"/>
</dbReference>
<dbReference type="GO" id="GO:0002161">
    <property type="term" value="F:aminoacyl-tRNA deacylase activity"/>
    <property type="evidence" value="ECO:0007669"/>
    <property type="project" value="InterPro"/>
</dbReference>
<dbReference type="PROSITE" id="PS00178">
    <property type="entry name" value="AA_TRNA_LIGASE_I"/>
    <property type="match status" value="1"/>
</dbReference>
<dbReference type="InterPro" id="IPR001412">
    <property type="entry name" value="aa-tRNA-synth_I_CS"/>
</dbReference>
<evidence type="ECO:0000256" key="9">
    <source>
        <dbReference type="ARBA" id="ARBA00047552"/>
    </source>
</evidence>
<evidence type="ECO:0000256" key="6">
    <source>
        <dbReference type="ARBA" id="ARBA00022840"/>
    </source>
</evidence>
<comment type="function">
    <text evidence="10">Catalyzes the attachment of valine to tRNA(Val). As ValRS can inadvertently accommodate and process structurally similar amino acids such as threonine, to avoid such errors, it has a 'posttransfer' editing activity that hydrolyzes mischarged Thr-tRNA(Val) in a tRNA-dependent manner.</text>
</comment>
<dbReference type="FunFam" id="3.40.50.620:FF:000032">
    <property type="entry name" value="Valine--tRNA ligase"/>
    <property type="match status" value="1"/>
</dbReference>
<keyword evidence="4 10" id="KW-0436">Ligase</keyword>
<keyword evidence="5 10" id="KW-0547">Nucleotide-binding</keyword>
<dbReference type="Proteomes" id="UP000178162">
    <property type="component" value="Unassembled WGS sequence"/>
</dbReference>
<evidence type="ECO:0000256" key="5">
    <source>
        <dbReference type="ARBA" id="ARBA00022741"/>
    </source>
</evidence>
<evidence type="ECO:0000256" key="8">
    <source>
        <dbReference type="ARBA" id="ARBA00023146"/>
    </source>
</evidence>
<evidence type="ECO:0000313" key="14">
    <source>
        <dbReference type="Proteomes" id="UP000178162"/>
    </source>
</evidence>
<dbReference type="SUPFAM" id="SSF50677">
    <property type="entry name" value="ValRS/IleRS/LeuRS editing domain"/>
    <property type="match status" value="1"/>
</dbReference>
<dbReference type="InterPro" id="IPR002303">
    <property type="entry name" value="Valyl-tRNA_ligase"/>
</dbReference>
<dbReference type="GO" id="GO:0004832">
    <property type="term" value="F:valine-tRNA ligase activity"/>
    <property type="evidence" value="ECO:0007669"/>
    <property type="project" value="UniProtKB-UniRule"/>
</dbReference>
<keyword evidence="10" id="KW-0175">Coiled coil</keyword>
<dbReference type="Gene3D" id="3.40.50.620">
    <property type="entry name" value="HUPs"/>
    <property type="match status" value="2"/>
</dbReference>
<dbReference type="PRINTS" id="PR00986">
    <property type="entry name" value="TRNASYNTHVAL"/>
</dbReference>
<accession>A0A1G1WDC0</accession>
<dbReference type="InterPro" id="IPR013155">
    <property type="entry name" value="M/V/L/I-tRNA-synth_anticd-bd"/>
</dbReference>
<evidence type="ECO:0000313" key="13">
    <source>
        <dbReference type="EMBL" id="OGY25644.1"/>
    </source>
</evidence>
<feature type="domain" description="Aminoacyl-tRNA synthetase class Ia" evidence="11">
    <location>
        <begin position="13"/>
        <end position="574"/>
    </location>
</feature>
<dbReference type="CDD" id="cd07962">
    <property type="entry name" value="Anticodon_Ia_Val"/>
    <property type="match status" value="1"/>
</dbReference>
<dbReference type="GO" id="GO:0005829">
    <property type="term" value="C:cytosol"/>
    <property type="evidence" value="ECO:0007669"/>
    <property type="project" value="TreeGrafter"/>
</dbReference>
<keyword evidence="6 10" id="KW-0067">ATP-binding</keyword>
<comment type="caution">
    <text evidence="10">Lacks conserved residue(s) required for the propagation of feature annotation.</text>
</comment>
<dbReference type="InterPro" id="IPR002300">
    <property type="entry name" value="aa-tRNA-synth_Ia"/>
</dbReference>
<dbReference type="GO" id="GO:0005524">
    <property type="term" value="F:ATP binding"/>
    <property type="evidence" value="ECO:0007669"/>
    <property type="project" value="UniProtKB-UniRule"/>
</dbReference>
<comment type="domain">
    <text evidence="10">ValRS has two distinct active sites: one for aminoacylation and one for editing. The misactivated threonine is translocated from the active site to the editing site.</text>
</comment>
<gene>
    <name evidence="10" type="primary">valS</name>
    <name evidence="13" type="ORF">A2134_03240</name>
</gene>
<comment type="similarity">
    <text evidence="10">Belongs to the class-I aminoacyl-tRNA synthetase family. ValS type 1 subfamily.</text>
</comment>
<reference evidence="13 14" key="1">
    <citation type="journal article" date="2016" name="Nat. Commun.">
        <title>Thousands of microbial genomes shed light on interconnected biogeochemical processes in an aquifer system.</title>
        <authorList>
            <person name="Anantharaman K."/>
            <person name="Brown C.T."/>
            <person name="Hug L.A."/>
            <person name="Sharon I."/>
            <person name="Castelle C.J."/>
            <person name="Probst A.J."/>
            <person name="Thomas B.C."/>
            <person name="Singh A."/>
            <person name="Wilkins M.J."/>
            <person name="Karaoz U."/>
            <person name="Brodie E.L."/>
            <person name="Williams K.H."/>
            <person name="Hubbard S.S."/>
            <person name="Banfield J.F."/>
        </authorList>
    </citation>
    <scope>NUCLEOTIDE SEQUENCE [LARGE SCALE GENOMIC DNA]</scope>
</reference>
<evidence type="ECO:0000256" key="1">
    <source>
        <dbReference type="ARBA" id="ARBA00004496"/>
    </source>
</evidence>
<feature type="domain" description="Methionyl/Valyl/Leucyl/Isoleucyl-tRNA synthetase anticodon-binding" evidence="12">
    <location>
        <begin position="613"/>
        <end position="711"/>
    </location>
</feature>
<dbReference type="InterPro" id="IPR033705">
    <property type="entry name" value="Anticodon_Ia_Val"/>
</dbReference>
<dbReference type="InterPro" id="IPR014729">
    <property type="entry name" value="Rossmann-like_a/b/a_fold"/>
</dbReference>
<dbReference type="CDD" id="cd00817">
    <property type="entry name" value="ValRS_core"/>
    <property type="match status" value="1"/>
</dbReference>
<dbReference type="Gene3D" id="1.10.730.10">
    <property type="entry name" value="Isoleucyl-tRNA Synthetase, Domain 1"/>
    <property type="match status" value="1"/>
</dbReference>
<evidence type="ECO:0000256" key="4">
    <source>
        <dbReference type="ARBA" id="ARBA00022598"/>
    </source>
</evidence>
<keyword evidence="8 10" id="KW-0030">Aminoacyl-tRNA synthetase</keyword>
<feature type="short sequence motif" description="'KMSKS' region" evidence="10">
    <location>
        <begin position="535"/>
        <end position="539"/>
    </location>
</feature>
<dbReference type="HAMAP" id="MF_02004">
    <property type="entry name" value="Val_tRNA_synth_type1"/>
    <property type="match status" value="1"/>
</dbReference>
<dbReference type="Pfam" id="PF08264">
    <property type="entry name" value="Anticodon_1"/>
    <property type="match status" value="1"/>
</dbReference>
<dbReference type="NCBIfam" id="NF004349">
    <property type="entry name" value="PRK05729.1"/>
    <property type="match status" value="1"/>
</dbReference>
<dbReference type="AlphaFoldDB" id="A0A1G1WDC0"/>
<sequence>MDKIYNHQETERKWYSFWEQKGYFSPKRIPKKKPFTIIMPPPNANGELHIGHATFIAIEDILVRYHRMHGVPTLWLPGADHAGILTQVVYERELEQEGKNRFDLGRDEFFKQTYEFTMKNKKHMEDQLKALGASCDWTREKFTLDPEITTAVYTTFKKLYDDGLIYRGERIINWCTRCGTALSDLEVEHEERNGKLWFIKYPIKHPNAKIKQQEFITVATTRPETMLGDTGIAVNPNDVRYKNLVGKTALLPLMNRSIPIITDSAVSPKFGTGAVKVTPAHDPIDFEIGKRHKLKTISIVQEDGRLSAAAGVFSGLDVSSARNKVLDELGKQDLLQKTAFYKYSLGICERCRTTVEPLISKQWFIKIESLAKPALVAVKQGSIKILPKRFEKIYFNWLENIRDWCISRQIWWGHRLPVYYCQGYKNKKCTTKDGLFVSVVKPTKCPSCGSKNFTQDPDTLDTWFSSGQWPFTTLGWPNETPDFKYFYPTSVMETGYDILFFWVARMIMLGLYTTGKPPFQTVFLHGLVRDERGQKMSKSRGNVIDPLDVAGEYGADAVRMALVFGTSPGNDINLGESKIRGMRNFTNKLWNIGRLIVDLKPAKTKIVSPNKEDRWVLDELKKTKKSVSDSIENYRFGQAAEELYEFIWHRFADKYLEHAKTRREEAQPILEKVFDESLRLLHPFMPFITEDLWQRISNKRGTSLMTALWPK</sequence>
<dbReference type="NCBIfam" id="TIGR00422">
    <property type="entry name" value="valS"/>
    <property type="match status" value="1"/>
</dbReference>
<comment type="caution">
    <text evidence="13">The sequence shown here is derived from an EMBL/GenBank/DDBJ whole genome shotgun (WGS) entry which is preliminary data.</text>
</comment>
<dbReference type="EMBL" id="MHCR01000012">
    <property type="protein sequence ID" value="OGY25644.1"/>
    <property type="molecule type" value="Genomic_DNA"/>
</dbReference>
<feature type="binding site" evidence="10">
    <location>
        <position position="538"/>
    </location>
    <ligand>
        <name>ATP</name>
        <dbReference type="ChEBI" id="CHEBI:30616"/>
    </ligand>
</feature>
<keyword evidence="3 10" id="KW-0963">Cytoplasm</keyword>
<comment type="domain">
    <text evidence="10">The C-terminal coiled-coil domain is crucial for aminoacylation activity.</text>
</comment>
<dbReference type="InterPro" id="IPR009008">
    <property type="entry name" value="Val/Leu/Ile-tRNA-synth_edit"/>
</dbReference>
<name>A0A1G1WDC0_9BACT</name>
<dbReference type="SUPFAM" id="SSF47323">
    <property type="entry name" value="Anticodon-binding domain of a subclass of class I aminoacyl-tRNA synthetases"/>
    <property type="match status" value="1"/>
</dbReference>
<evidence type="ECO:0000256" key="3">
    <source>
        <dbReference type="ARBA" id="ARBA00022490"/>
    </source>
</evidence>
<evidence type="ECO:0000256" key="7">
    <source>
        <dbReference type="ARBA" id="ARBA00022917"/>
    </source>
</evidence>
<dbReference type="STRING" id="1802595.A2134_03240"/>
<comment type="subcellular location">
    <subcellularLocation>
        <location evidence="1 10">Cytoplasm</location>
    </subcellularLocation>
</comment>
<organism evidence="13 14">
    <name type="scientific">Candidatus Woykebacteria bacterium RBG_16_39_9b</name>
    <dbReference type="NCBI Taxonomy" id="1802595"/>
    <lineage>
        <taxon>Bacteria</taxon>
        <taxon>Candidatus Woykeibacteriota</taxon>
    </lineage>
</organism>
<protein>
    <recommendedName>
        <fullName evidence="10">Valine--tRNA ligase</fullName>
        <ecNumber evidence="10">6.1.1.9</ecNumber>
    </recommendedName>
    <alternativeName>
        <fullName evidence="10">Valyl-tRNA synthetase</fullName>
        <shortName evidence="10">ValRS</shortName>
    </alternativeName>
</protein>
<evidence type="ECO:0000256" key="2">
    <source>
        <dbReference type="ARBA" id="ARBA00011245"/>
    </source>
</evidence>
<proteinExistence type="inferred from homology"/>
<evidence type="ECO:0000256" key="10">
    <source>
        <dbReference type="HAMAP-Rule" id="MF_02004"/>
    </source>
</evidence>
<dbReference type="GO" id="GO:0006438">
    <property type="term" value="P:valyl-tRNA aminoacylation"/>
    <property type="evidence" value="ECO:0007669"/>
    <property type="project" value="UniProtKB-UniRule"/>
</dbReference>